<evidence type="ECO:0000313" key="7">
    <source>
        <dbReference type="EMBL" id="NFV81548.1"/>
    </source>
</evidence>
<comment type="caution">
    <text evidence="7">The sequence shown here is derived from an EMBL/GenBank/DDBJ whole genome shotgun (WGS) entry which is preliminary data.</text>
</comment>
<dbReference type="InterPro" id="IPR006140">
    <property type="entry name" value="D-isomer_DH_NAD-bd"/>
</dbReference>
<evidence type="ECO:0000259" key="5">
    <source>
        <dbReference type="Pfam" id="PF00389"/>
    </source>
</evidence>
<name>A0A7C9UVN9_9PROT</name>
<dbReference type="GO" id="GO:0051287">
    <property type="term" value="F:NAD binding"/>
    <property type="evidence" value="ECO:0007669"/>
    <property type="project" value="InterPro"/>
</dbReference>
<comment type="similarity">
    <text evidence="1 4">Belongs to the D-isomer specific 2-hydroxyacid dehydrogenase family.</text>
</comment>
<dbReference type="GO" id="GO:0047545">
    <property type="term" value="F:(S)-2-hydroxyglutarate dehydrogenase activity"/>
    <property type="evidence" value="ECO:0007669"/>
    <property type="project" value="UniProtKB-ARBA"/>
</dbReference>
<sequence>MTSPLRLAVASRSFSRHAVLRAELSARYPNVTFNESGRSLSGDALAAFLAGHDAAITALETIDGPLLDRLPELRLISKYGVGLDMLDLPLLRRRGIRLGWTGGVNRRSVAELVIAMAISLLRHVPQGNALVRDGQWRQLMGRHLSERVVGIVGCGHVGKDLAVLLRAFGCTVLAHDIRAFPEFYAAHAIEPVGLEELLSRADVVSLHLPFDRTTANILSAERLALMRPDSILINAARGGLVDEAALKRMLMSGLLAGAAFDVFAGEPPTDMELLRLPNFLATPHIGGSAEEAVLAMGRAAIDGVATATIPEPGSEVWRAAGAVGD</sequence>
<evidence type="ECO:0000256" key="3">
    <source>
        <dbReference type="ARBA" id="ARBA00023027"/>
    </source>
</evidence>
<dbReference type="GO" id="GO:0006564">
    <property type="term" value="P:L-serine biosynthetic process"/>
    <property type="evidence" value="ECO:0007669"/>
    <property type="project" value="UniProtKB-ARBA"/>
</dbReference>
<evidence type="ECO:0000256" key="1">
    <source>
        <dbReference type="ARBA" id="ARBA00005854"/>
    </source>
</evidence>
<dbReference type="InterPro" id="IPR006139">
    <property type="entry name" value="D-isomer_2_OHA_DH_cat_dom"/>
</dbReference>
<dbReference type="InterPro" id="IPR029753">
    <property type="entry name" value="D-isomer_DH_CS"/>
</dbReference>
<dbReference type="GO" id="GO:0004617">
    <property type="term" value="F:phosphoglycerate dehydrogenase activity"/>
    <property type="evidence" value="ECO:0007669"/>
    <property type="project" value="UniProtKB-ARBA"/>
</dbReference>
<dbReference type="GO" id="GO:0030267">
    <property type="term" value="F:glyoxylate reductase (NADPH) activity"/>
    <property type="evidence" value="ECO:0007669"/>
    <property type="project" value="TreeGrafter"/>
</dbReference>
<dbReference type="FunFam" id="3.40.50.720:FF:000041">
    <property type="entry name" value="D-3-phosphoglycerate dehydrogenase"/>
    <property type="match status" value="1"/>
</dbReference>
<reference evidence="7 8" key="1">
    <citation type="submission" date="2020-02" db="EMBL/GenBank/DDBJ databases">
        <authorList>
            <person name="Dziuba M."/>
            <person name="Kuznetsov B."/>
            <person name="Mardanov A."/>
            <person name="Ravin N."/>
            <person name="Grouzdev D."/>
        </authorList>
    </citation>
    <scope>NUCLEOTIDE SEQUENCE [LARGE SCALE GENOMIC DNA]</scope>
    <source>
        <strain evidence="7 8">SpK</strain>
    </source>
</reference>
<dbReference type="PANTHER" id="PTHR10996:SF178">
    <property type="entry name" value="2-HYDROXYACID DEHYDROGENASE YGL185C-RELATED"/>
    <property type="match status" value="1"/>
</dbReference>
<keyword evidence="2 4" id="KW-0560">Oxidoreductase</keyword>
<dbReference type="Pfam" id="PF02826">
    <property type="entry name" value="2-Hacid_dh_C"/>
    <property type="match status" value="1"/>
</dbReference>
<dbReference type="PROSITE" id="PS00671">
    <property type="entry name" value="D_2_HYDROXYACID_DH_3"/>
    <property type="match status" value="1"/>
</dbReference>
<dbReference type="RefSeq" id="WP_163681711.1">
    <property type="nucleotide sequence ID" value="NZ_JAAIYP010000042.1"/>
</dbReference>
<dbReference type="InterPro" id="IPR036291">
    <property type="entry name" value="NAD(P)-bd_dom_sf"/>
</dbReference>
<dbReference type="PANTHER" id="PTHR10996">
    <property type="entry name" value="2-HYDROXYACID DEHYDROGENASE-RELATED"/>
    <property type="match status" value="1"/>
</dbReference>
<dbReference type="EMBL" id="JAAIYP010000042">
    <property type="protein sequence ID" value="NFV81548.1"/>
    <property type="molecule type" value="Genomic_DNA"/>
</dbReference>
<dbReference type="InterPro" id="IPR029752">
    <property type="entry name" value="D-isomer_DH_CS1"/>
</dbReference>
<accession>A0A7C9UVN9</accession>
<dbReference type="SUPFAM" id="SSF51735">
    <property type="entry name" value="NAD(P)-binding Rossmann-fold domains"/>
    <property type="match status" value="1"/>
</dbReference>
<evidence type="ECO:0000256" key="2">
    <source>
        <dbReference type="ARBA" id="ARBA00023002"/>
    </source>
</evidence>
<keyword evidence="8" id="KW-1185">Reference proteome</keyword>
<dbReference type="CDD" id="cd12172">
    <property type="entry name" value="PGDH_like_2"/>
    <property type="match status" value="1"/>
</dbReference>
<proteinExistence type="inferred from homology"/>
<dbReference type="InterPro" id="IPR050223">
    <property type="entry name" value="D-isomer_2-hydroxyacid_DH"/>
</dbReference>
<dbReference type="PROSITE" id="PS00065">
    <property type="entry name" value="D_2_HYDROXYACID_DH_1"/>
    <property type="match status" value="1"/>
</dbReference>
<evidence type="ECO:0000313" key="8">
    <source>
        <dbReference type="Proteomes" id="UP000480684"/>
    </source>
</evidence>
<dbReference type="Pfam" id="PF00389">
    <property type="entry name" value="2-Hacid_dh"/>
    <property type="match status" value="1"/>
</dbReference>
<dbReference type="PROSITE" id="PS00670">
    <property type="entry name" value="D_2_HYDROXYACID_DH_2"/>
    <property type="match status" value="1"/>
</dbReference>
<keyword evidence="3" id="KW-0520">NAD</keyword>
<dbReference type="GO" id="GO:0016618">
    <property type="term" value="F:hydroxypyruvate reductase [NAD(P)H] activity"/>
    <property type="evidence" value="ECO:0007669"/>
    <property type="project" value="TreeGrafter"/>
</dbReference>
<dbReference type="SUPFAM" id="SSF52283">
    <property type="entry name" value="Formate/glycerate dehydrogenase catalytic domain-like"/>
    <property type="match status" value="1"/>
</dbReference>
<evidence type="ECO:0000256" key="4">
    <source>
        <dbReference type="RuleBase" id="RU003719"/>
    </source>
</evidence>
<dbReference type="Gene3D" id="3.40.50.720">
    <property type="entry name" value="NAD(P)-binding Rossmann-like Domain"/>
    <property type="match status" value="2"/>
</dbReference>
<feature type="domain" description="D-isomer specific 2-hydroxyacid dehydrogenase catalytic" evidence="5">
    <location>
        <begin position="24"/>
        <end position="307"/>
    </location>
</feature>
<gene>
    <name evidence="7" type="ORF">G4223_15670</name>
</gene>
<dbReference type="AlphaFoldDB" id="A0A7C9UVN9"/>
<dbReference type="GO" id="GO:0005829">
    <property type="term" value="C:cytosol"/>
    <property type="evidence" value="ECO:0007669"/>
    <property type="project" value="TreeGrafter"/>
</dbReference>
<feature type="domain" description="D-isomer specific 2-hydroxyacid dehydrogenase NAD-binding" evidence="6">
    <location>
        <begin position="114"/>
        <end position="286"/>
    </location>
</feature>
<dbReference type="Proteomes" id="UP000480684">
    <property type="component" value="Unassembled WGS sequence"/>
</dbReference>
<organism evidence="7 8">
    <name type="scientific">Magnetospirillum aberrantis SpK</name>
    <dbReference type="NCBI Taxonomy" id="908842"/>
    <lineage>
        <taxon>Bacteria</taxon>
        <taxon>Pseudomonadati</taxon>
        <taxon>Pseudomonadota</taxon>
        <taxon>Alphaproteobacteria</taxon>
        <taxon>Rhodospirillales</taxon>
        <taxon>Rhodospirillaceae</taxon>
        <taxon>Magnetospirillum</taxon>
    </lineage>
</organism>
<evidence type="ECO:0000259" key="6">
    <source>
        <dbReference type="Pfam" id="PF02826"/>
    </source>
</evidence>
<protein>
    <submittedName>
        <fullName evidence="7">Phosphoglycerate dehydrogenase</fullName>
    </submittedName>
</protein>